<protein>
    <submittedName>
        <fullName evidence="1">Unannotated protein</fullName>
    </submittedName>
</protein>
<sequence length="117" mass="11948">MTSSSSTTAVRVMSLATAGYAAYCLVKPEHLRQALGSDDPMWDTVARVFGVRDLAISAVGVLGSPTAARASLAIRTAIDFGDAALLGLTVDGQASTRAVAAAGGWGLLNLGVLLRSR</sequence>
<organism evidence="1">
    <name type="scientific">freshwater metagenome</name>
    <dbReference type="NCBI Taxonomy" id="449393"/>
    <lineage>
        <taxon>unclassified sequences</taxon>
        <taxon>metagenomes</taxon>
        <taxon>ecological metagenomes</taxon>
    </lineage>
</organism>
<evidence type="ECO:0000313" key="1">
    <source>
        <dbReference type="EMBL" id="CAB4738278.1"/>
    </source>
</evidence>
<dbReference type="AlphaFoldDB" id="A0A6J6SU81"/>
<name>A0A6J6SU81_9ZZZZ</name>
<accession>A0A6J6SU81</accession>
<proteinExistence type="predicted"/>
<dbReference type="EMBL" id="CAEZYQ010000007">
    <property type="protein sequence ID" value="CAB4738278.1"/>
    <property type="molecule type" value="Genomic_DNA"/>
</dbReference>
<gene>
    <name evidence="1" type="ORF">UFOPK2761_01066</name>
</gene>
<reference evidence="1" key="1">
    <citation type="submission" date="2020-05" db="EMBL/GenBank/DDBJ databases">
        <authorList>
            <person name="Chiriac C."/>
            <person name="Salcher M."/>
            <person name="Ghai R."/>
            <person name="Kavagutti S V."/>
        </authorList>
    </citation>
    <scope>NUCLEOTIDE SEQUENCE</scope>
</reference>